<protein>
    <submittedName>
        <fullName evidence="4">2,3-dihydroxybenzoate-AMP ligase</fullName>
    </submittedName>
</protein>
<dbReference type="Gene3D" id="3.40.50.980">
    <property type="match status" value="2"/>
</dbReference>
<dbReference type="PANTHER" id="PTHR43767:SF1">
    <property type="entry name" value="NONRIBOSOMAL PEPTIDE SYNTHASE PES1 (EUROFUNG)-RELATED"/>
    <property type="match status" value="1"/>
</dbReference>
<comment type="caution">
    <text evidence="4">The sequence shown here is derived from an EMBL/GenBank/DDBJ whole genome shotgun (WGS) entry which is preliminary data.</text>
</comment>
<dbReference type="Pfam" id="PF13193">
    <property type="entry name" value="AMP-binding_C"/>
    <property type="match status" value="1"/>
</dbReference>
<dbReference type="InterPro" id="IPR000873">
    <property type="entry name" value="AMP-dep_synth/lig_dom"/>
</dbReference>
<dbReference type="Gene3D" id="2.30.38.10">
    <property type="entry name" value="Luciferase, Domain 3"/>
    <property type="match status" value="1"/>
</dbReference>
<dbReference type="OrthoDB" id="9803968at2"/>
<dbReference type="EMBL" id="MSIE01000018">
    <property type="protein sequence ID" value="OLF17335.1"/>
    <property type="molecule type" value="Genomic_DNA"/>
</dbReference>
<feature type="domain" description="AMP-dependent synthetase/ligase" evidence="2">
    <location>
        <begin position="34"/>
        <end position="405"/>
    </location>
</feature>
<dbReference type="InterPro" id="IPR020845">
    <property type="entry name" value="AMP-binding_CS"/>
</dbReference>
<dbReference type="InterPro" id="IPR050237">
    <property type="entry name" value="ATP-dep_AMP-bd_enzyme"/>
</dbReference>
<dbReference type="InterPro" id="IPR045851">
    <property type="entry name" value="AMP-bd_C_sf"/>
</dbReference>
<dbReference type="PANTHER" id="PTHR43767">
    <property type="entry name" value="LONG-CHAIN-FATTY-ACID--COA LIGASE"/>
    <property type="match status" value="1"/>
</dbReference>
<evidence type="ECO:0000313" key="4">
    <source>
        <dbReference type="EMBL" id="OLF17335.1"/>
    </source>
</evidence>
<keyword evidence="5" id="KW-1185">Reference proteome</keyword>
<keyword evidence="1 4" id="KW-0436">Ligase</keyword>
<dbReference type="GO" id="GO:0016878">
    <property type="term" value="F:acid-thiol ligase activity"/>
    <property type="evidence" value="ECO:0007669"/>
    <property type="project" value="UniProtKB-ARBA"/>
</dbReference>
<accession>A0A1Q8CSI7</accession>
<sequence length="551" mass="60209">MKRDGFTPWPIEFVERYTAAGHWRGKPLGHWTWSWAQEYGERTAIVDGEVRLSYRDLAEHVDALADSLLDLGLRDGDNILVQLPNSWEFVALFLACQRIGVAPVLALLAHREHELAYLADLADVRAIVVPDTWQGFDHQGLAGELAASLPQRCGVFVLGDDVSKSNVDLRSLLERWQDPARLRARLDATAPDPGEIALFLLSGGTTGTPKIIARTHQDYEYNARQSGAVCGFDAGTVYLVTLPMGHNFPLGSPGILATLIQGGRVVMIRSPKPEVAFPVIEREGVTVTSLVPAIAQRWVEAVATTEHDLSTLELVQVGGSVLDPAFAARIGPALGCTLQQVYGMAEGLLNYTRRDDPASVTNHTQGRPISEDDEILIVDEEGSPVPLGGTGELLTRGPYTPRGYFRAPEHNARAFSPDGWYRTGDLVRWHESGNFVVEGRVKDLINRGGEKISAPEVEAVVDTLPAVRRVAAIPLPDPEYGELVCVCVVLQPGRSLTLEEVRDLFAAEGVAKFKHPQQLEIVADFPLTAVGKVDKKALRQQILTRSEEQAA</sequence>
<organism evidence="4 5">
    <name type="scientific">Actinophytocola xanthii</name>
    <dbReference type="NCBI Taxonomy" id="1912961"/>
    <lineage>
        <taxon>Bacteria</taxon>
        <taxon>Bacillati</taxon>
        <taxon>Actinomycetota</taxon>
        <taxon>Actinomycetes</taxon>
        <taxon>Pseudonocardiales</taxon>
        <taxon>Pseudonocardiaceae</taxon>
    </lineage>
</organism>
<dbReference type="PROSITE" id="PS00455">
    <property type="entry name" value="AMP_BINDING"/>
    <property type="match status" value="1"/>
</dbReference>
<dbReference type="Proteomes" id="UP000185596">
    <property type="component" value="Unassembled WGS sequence"/>
</dbReference>
<feature type="domain" description="AMP-binding enzyme C-terminal" evidence="3">
    <location>
        <begin position="456"/>
        <end position="532"/>
    </location>
</feature>
<name>A0A1Q8CSI7_9PSEU</name>
<dbReference type="SUPFAM" id="SSF56801">
    <property type="entry name" value="Acetyl-CoA synthetase-like"/>
    <property type="match status" value="1"/>
</dbReference>
<gene>
    <name evidence="4" type="ORF">BU204_12005</name>
</gene>
<dbReference type="AlphaFoldDB" id="A0A1Q8CSI7"/>
<proteinExistence type="predicted"/>
<dbReference type="Pfam" id="PF00501">
    <property type="entry name" value="AMP-binding"/>
    <property type="match status" value="1"/>
</dbReference>
<evidence type="ECO:0000259" key="2">
    <source>
        <dbReference type="Pfam" id="PF00501"/>
    </source>
</evidence>
<evidence type="ECO:0000313" key="5">
    <source>
        <dbReference type="Proteomes" id="UP000185596"/>
    </source>
</evidence>
<reference evidence="4 5" key="1">
    <citation type="submission" date="2016-12" db="EMBL/GenBank/DDBJ databases">
        <title>The draft genome sequence of Actinophytocola sp. 11-183.</title>
        <authorList>
            <person name="Wang W."/>
            <person name="Yuan L."/>
        </authorList>
    </citation>
    <scope>NUCLEOTIDE SEQUENCE [LARGE SCALE GENOMIC DNA]</scope>
    <source>
        <strain evidence="4 5">11-183</strain>
    </source>
</reference>
<dbReference type="STRING" id="1912961.BU204_12005"/>
<evidence type="ECO:0000256" key="1">
    <source>
        <dbReference type="ARBA" id="ARBA00022598"/>
    </source>
</evidence>
<evidence type="ECO:0000259" key="3">
    <source>
        <dbReference type="Pfam" id="PF13193"/>
    </source>
</evidence>
<dbReference type="Gene3D" id="3.30.300.30">
    <property type="match status" value="1"/>
</dbReference>
<dbReference type="RefSeq" id="WP_075125709.1">
    <property type="nucleotide sequence ID" value="NZ_MSIE01000018.1"/>
</dbReference>
<dbReference type="FunFam" id="2.30.38.10:FF:000003">
    <property type="entry name" value="Vibriobactin-specific 2,3-dihydroxybenzoate-AMP ligase"/>
    <property type="match status" value="1"/>
</dbReference>
<dbReference type="InterPro" id="IPR025110">
    <property type="entry name" value="AMP-bd_C"/>
</dbReference>